<dbReference type="Proteomes" id="UP000184211">
    <property type="component" value="Unassembled WGS sequence"/>
</dbReference>
<dbReference type="InterPro" id="IPR036291">
    <property type="entry name" value="NAD(P)-bd_dom_sf"/>
</dbReference>
<keyword evidence="2 4" id="KW-0560">Oxidoreductase</keyword>
<dbReference type="InterPro" id="IPR006139">
    <property type="entry name" value="D-isomer_2_OHA_DH_cat_dom"/>
</dbReference>
<dbReference type="OrthoDB" id="9793626at2"/>
<dbReference type="InterPro" id="IPR029753">
    <property type="entry name" value="D-isomer_DH_CS"/>
</dbReference>
<sequence length="335" mass="36878">MLKTLVQVNSSVFGVHFPGNSFANLQKSANLLHAAPVSTLTDPVCASVLSEVEVLVTGWGSERLTDELLSQMPKLRLVAHLAGTVKNLLTQEQMARGFVVTQAAEANALPVAEFTLGAILWHNKSVLTWEKLYREKRSAMSVRREALYAGVGNRDKVVGVIGASRVGRQVLRLLRQHRLTVLLQDPFLTTAEAKALGADLVSQDELLSRSDVVSLHQPLLATTRKSFSEAQFAQMREGALLINTARGAIIDHDAFLPHLQSGRLNAILDVTDPEPLPDESPYWDLPNVMLTPHIAGSLGHEVLDMTEMVLEEIARFSRGEQLRYAISPDEWDRVA</sequence>
<proteinExistence type="inferred from homology"/>
<evidence type="ECO:0000256" key="1">
    <source>
        <dbReference type="ARBA" id="ARBA00005854"/>
    </source>
</evidence>
<dbReference type="InterPro" id="IPR006140">
    <property type="entry name" value="D-isomer_DH_NAD-bd"/>
</dbReference>
<feature type="domain" description="D-isomer specific 2-hydroxyacid dehydrogenase NAD-binding" evidence="6">
    <location>
        <begin position="117"/>
        <end position="295"/>
    </location>
</feature>
<dbReference type="PROSITE" id="PS00671">
    <property type="entry name" value="D_2_HYDROXYACID_DH_3"/>
    <property type="match status" value="1"/>
</dbReference>
<dbReference type="GO" id="GO:0016616">
    <property type="term" value="F:oxidoreductase activity, acting on the CH-OH group of donors, NAD or NADP as acceptor"/>
    <property type="evidence" value="ECO:0007669"/>
    <property type="project" value="InterPro"/>
</dbReference>
<evidence type="ECO:0000313" key="7">
    <source>
        <dbReference type="EMBL" id="SHH15248.1"/>
    </source>
</evidence>
<dbReference type="SUPFAM" id="SSF52283">
    <property type="entry name" value="Formate/glycerate dehydrogenase catalytic domain-like"/>
    <property type="match status" value="1"/>
</dbReference>
<comment type="similarity">
    <text evidence="1 4">Belongs to the D-isomer specific 2-hydroxyacid dehydrogenase family.</text>
</comment>
<evidence type="ECO:0000256" key="2">
    <source>
        <dbReference type="ARBA" id="ARBA00023002"/>
    </source>
</evidence>
<evidence type="ECO:0000256" key="4">
    <source>
        <dbReference type="RuleBase" id="RU003719"/>
    </source>
</evidence>
<evidence type="ECO:0000259" key="5">
    <source>
        <dbReference type="Pfam" id="PF00389"/>
    </source>
</evidence>
<dbReference type="AlphaFoldDB" id="A0A1M5QMQ4"/>
<dbReference type="EMBL" id="FQWM01000003">
    <property type="protein sequence ID" value="SHH15248.1"/>
    <property type="molecule type" value="Genomic_DNA"/>
</dbReference>
<reference evidence="8" key="1">
    <citation type="submission" date="2016-11" db="EMBL/GenBank/DDBJ databases">
        <authorList>
            <person name="Varghese N."/>
            <person name="Submissions S."/>
        </authorList>
    </citation>
    <scope>NUCLEOTIDE SEQUENCE [LARGE SCALE GENOMIC DNA]</scope>
    <source>
        <strain evidence="8">DSM 28223</strain>
    </source>
</reference>
<dbReference type="SUPFAM" id="SSF51735">
    <property type="entry name" value="NAD(P)-binding Rossmann-fold domains"/>
    <property type="match status" value="1"/>
</dbReference>
<protein>
    <submittedName>
        <fullName evidence="7">Phosphoglycerate dehydrogenase</fullName>
    </submittedName>
</protein>
<organism evidence="7 8">
    <name type="scientific">Cognatishimia maritima</name>
    <dbReference type="NCBI Taxonomy" id="870908"/>
    <lineage>
        <taxon>Bacteria</taxon>
        <taxon>Pseudomonadati</taxon>
        <taxon>Pseudomonadota</taxon>
        <taxon>Alphaproteobacteria</taxon>
        <taxon>Rhodobacterales</taxon>
        <taxon>Paracoccaceae</taxon>
        <taxon>Cognatishimia</taxon>
    </lineage>
</organism>
<evidence type="ECO:0000313" key="8">
    <source>
        <dbReference type="Proteomes" id="UP000184211"/>
    </source>
</evidence>
<name>A0A1M5QMQ4_9RHOB</name>
<dbReference type="PANTHER" id="PTHR42789">
    <property type="entry name" value="D-ISOMER SPECIFIC 2-HYDROXYACID DEHYDROGENASE FAMILY PROTEIN (AFU_ORTHOLOGUE AFUA_6G10090)"/>
    <property type="match status" value="1"/>
</dbReference>
<dbReference type="InterPro" id="IPR050857">
    <property type="entry name" value="D-2-hydroxyacid_DH"/>
</dbReference>
<dbReference type="STRING" id="870908.SAMN04488044_2047"/>
<accession>A0A1M5QMQ4</accession>
<dbReference type="Pfam" id="PF02826">
    <property type="entry name" value="2-Hacid_dh_C"/>
    <property type="match status" value="1"/>
</dbReference>
<keyword evidence="8" id="KW-1185">Reference proteome</keyword>
<dbReference type="Gene3D" id="3.40.50.720">
    <property type="entry name" value="NAD(P)-binding Rossmann-like Domain"/>
    <property type="match status" value="2"/>
</dbReference>
<dbReference type="Pfam" id="PF00389">
    <property type="entry name" value="2-Hacid_dh"/>
    <property type="match status" value="1"/>
</dbReference>
<dbReference type="CDD" id="cd12167">
    <property type="entry name" value="2-Hacid_dh_8"/>
    <property type="match status" value="1"/>
</dbReference>
<evidence type="ECO:0000256" key="3">
    <source>
        <dbReference type="ARBA" id="ARBA00023027"/>
    </source>
</evidence>
<evidence type="ECO:0000259" key="6">
    <source>
        <dbReference type="Pfam" id="PF02826"/>
    </source>
</evidence>
<dbReference type="PANTHER" id="PTHR42789:SF1">
    <property type="entry name" value="D-ISOMER SPECIFIC 2-HYDROXYACID DEHYDROGENASE FAMILY PROTEIN (AFU_ORTHOLOGUE AFUA_6G10090)"/>
    <property type="match status" value="1"/>
</dbReference>
<gene>
    <name evidence="7" type="ORF">SAMN04488044_2047</name>
</gene>
<dbReference type="GO" id="GO:0051287">
    <property type="term" value="F:NAD binding"/>
    <property type="evidence" value="ECO:0007669"/>
    <property type="project" value="InterPro"/>
</dbReference>
<keyword evidence="3" id="KW-0520">NAD</keyword>
<feature type="domain" description="D-isomer specific 2-hydroxyacid dehydrogenase catalytic" evidence="5">
    <location>
        <begin position="44"/>
        <end position="326"/>
    </location>
</feature>